<evidence type="ECO:0000313" key="5">
    <source>
        <dbReference type="Proteomes" id="UP000002601"/>
    </source>
</evidence>
<name>C6C1C9_MARSD</name>
<dbReference type="STRING" id="526222.Desal_3052"/>
<evidence type="ECO:0000259" key="3">
    <source>
        <dbReference type="PROSITE" id="PS51186"/>
    </source>
</evidence>
<dbReference type="OrthoDB" id="9775804at2"/>
<dbReference type="HOGENOM" id="CLU_086503_3_0_7"/>
<keyword evidence="5" id="KW-1185">Reference proteome</keyword>
<dbReference type="KEGG" id="dsa:Desal_3052"/>
<dbReference type="Gene3D" id="3.40.630.30">
    <property type="match status" value="1"/>
</dbReference>
<dbReference type="SUPFAM" id="SSF55729">
    <property type="entry name" value="Acyl-CoA N-acyltransferases (Nat)"/>
    <property type="match status" value="1"/>
</dbReference>
<dbReference type="eggNOG" id="COG0456">
    <property type="taxonomic scope" value="Bacteria"/>
</dbReference>
<evidence type="ECO:0000256" key="2">
    <source>
        <dbReference type="ARBA" id="ARBA00023315"/>
    </source>
</evidence>
<sequence>MNITLSFELKNIDWIKVAEIFEKAPLGTREPEKLSRAAANSELVCFAKDGNEFIGFARAISDGEFQAAIYDLCILPEYQSHGLGKKMMTAMMEKLGAVNVILYAVPGKEGFYKKFGFTPMLTAMGCFKDEAGMIERGYLEG</sequence>
<dbReference type="InterPro" id="IPR045039">
    <property type="entry name" value="NSI-like"/>
</dbReference>
<dbReference type="EMBL" id="CP001649">
    <property type="protein sequence ID" value="ACS81104.1"/>
    <property type="molecule type" value="Genomic_DNA"/>
</dbReference>
<dbReference type="Proteomes" id="UP000002601">
    <property type="component" value="Chromosome"/>
</dbReference>
<dbReference type="InterPro" id="IPR000182">
    <property type="entry name" value="GNAT_dom"/>
</dbReference>
<reference evidence="4 5" key="1">
    <citation type="submission" date="2009-06" db="EMBL/GenBank/DDBJ databases">
        <title>Complete sequence of Desulfovibrio salexigens DSM 2638.</title>
        <authorList>
            <consortium name="US DOE Joint Genome Institute"/>
            <person name="Lucas S."/>
            <person name="Copeland A."/>
            <person name="Lapidus A."/>
            <person name="Glavina del Rio T."/>
            <person name="Tice H."/>
            <person name="Bruce D."/>
            <person name="Goodwin L."/>
            <person name="Pitluck S."/>
            <person name="Munk A.C."/>
            <person name="Brettin T."/>
            <person name="Detter J.C."/>
            <person name="Han C."/>
            <person name="Tapia R."/>
            <person name="Larimer F."/>
            <person name="Land M."/>
            <person name="Hauser L."/>
            <person name="Kyrpides N."/>
            <person name="Anderson I."/>
            <person name="Wall J.D."/>
            <person name="Arkin A.P."/>
            <person name="Dehal P."/>
            <person name="Chivian D."/>
            <person name="Giles B."/>
            <person name="Hazen T.C."/>
        </authorList>
    </citation>
    <scope>NUCLEOTIDE SEQUENCE [LARGE SCALE GENOMIC DNA]</scope>
    <source>
        <strain evidence="5">ATCC 14822 / DSM 2638 / NCIMB 8403 / VKM B-1763</strain>
    </source>
</reference>
<accession>C6C1C9</accession>
<protein>
    <submittedName>
        <fullName evidence="4">GCN5-related N-acetyltransferase</fullName>
    </submittedName>
</protein>
<organism evidence="4 5">
    <name type="scientific">Maridesulfovibrio salexigens (strain ATCC 14822 / DSM 2638 / NCIMB 8403 / VKM B-1763)</name>
    <name type="common">Desulfovibrio salexigens</name>
    <dbReference type="NCBI Taxonomy" id="526222"/>
    <lineage>
        <taxon>Bacteria</taxon>
        <taxon>Pseudomonadati</taxon>
        <taxon>Thermodesulfobacteriota</taxon>
        <taxon>Desulfovibrionia</taxon>
        <taxon>Desulfovibrionales</taxon>
        <taxon>Desulfovibrionaceae</taxon>
        <taxon>Maridesulfovibrio</taxon>
    </lineage>
</organism>
<dbReference type="PANTHER" id="PTHR43626">
    <property type="entry name" value="ACYL-COA N-ACYLTRANSFERASE"/>
    <property type="match status" value="1"/>
</dbReference>
<gene>
    <name evidence="4" type="ordered locus">Desal_3052</name>
</gene>
<dbReference type="CDD" id="cd04301">
    <property type="entry name" value="NAT_SF"/>
    <property type="match status" value="1"/>
</dbReference>
<dbReference type="Pfam" id="PF00583">
    <property type="entry name" value="Acetyltransf_1"/>
    <property type="match status" value="1"/>
</dbReference>
<proteinExistence type="predicted"/>
<evidence type="ECO:0000256" key="1">
    <source>
        <dbReference type="ARBA" id="ARBA00022679"/>
    </source>
</evidence>
<dbReference type="GO" id="GO:0005737">
    <property type="term" value="C:cytoplasm"/>
    <property type="evidence" value="ECO:0007669"/>
    <property type="project" value="TreeGrafter"/>
</dbReference>
<keyword evidence="1 4" id="KW-0808">Transferase</keyword>
<dbReference type="PROSITE" id="PS51186">
    <property type="entry name" value="GNAT"/>
    <property type="match status" value="1"/>
</dbReference>
<keyword evidence="2" id="KW-0012">Acyltransferase</keyword>
<dbReference type="PANTHER" id="PTHR43626:SF4">
    <property type="entry name" value="GCN5-RELATED N-ACETYLTRANSFERASE 2, CHLOROPLASTIC"/>
    <property type="match status" value="1"/>
</dbReference>
<dbReference type="GO" id="GO:0008080">
    <property type="term" value="F:N-acetyltransferase activity"/>
    <property type="evidence" value="ECO:0007669"/>
    <property type="project" value="InterPro"/>
</dbReference>
<dbReference type="AlphaFoldDB" id="C6C1C9"/>
<feature type="domain" description="N-acetyltransferase" evidence="3">
    <location>
        <begin position="1"/>
        <end position="140"/>
    </location>
</feature>
<dbReference type="RefSeq" id="WP_015852920.1">
    <property type="nucleotide sequence ID" value="NC_012881.1"/>
</dbReference>
<evidence type="ECO:0000313" key="4">
    <source>
        <dbReference type="EMBL" id="ACS81104.1"/>
    </source>
</evidence>
<dbReference type="InterPro" id="IPR016181">
    <property type="entry name" value="Acyl_CoA_acyltransferase"/>
</dbReference>